<accession>A0A7R9LDY1</accession>
<dbReference type="OrthoDB" id="10252486at2759"/>
<evidence type="ECO:0000256" key="2">
    <source>
        <dbReference type="SAM" id="MobiDB-lite"/>
    </source>
</evidence>
<dbReference type="Gene3D" id="1.10.8.140">
    <property type="entry name" value="PDCD5-like"/>
    <property type="match status" value="1"/>
</dbReference>
<dbReference type="InterPro" id="IPR036883">
    <property type="entry name" value="PDCD5-like_sf"/>
</dbReference>
<dbReference type="PANTHER" id="PTHR10840">
    <property type="entry name" value="PROGRAMMED CELL DEATH PROTEIN 5"/>
    <property type="match status" value="1"/>
</dbReference>
<dbReference type="InterPro" id="IPR002836">
    <property type="entry name" value="PDCD5-like"/>
</dbReference>
<dbReference type="Proteomes" id="UP000728032">
    <property type="component" value="Unassembled WGS sequence"/>
</dbReference>
<dbReference type="GO" id="GO:0005829">
    <property type="term" value="C:cytosol"/>
    <property type="evidence" value="ECO:0007669"/>
    <property type="project" value="TreeGrafter"/>
</dbReference>
<dbReference type="EMBL" id="CAJPVJ010000335">
    <property type="protein sequence ID" value="CAG2162111.1"/>
    <property type="molecule type" value="Genomic_DNA"/>
</dbReference>
<evidence type="ECO:0000313" key="3">
    <source>
        <dbReference type="EMBL" id="CAD7638986.1"/>
    </source>
</evidence>
<feature type="region of interest" description="Disordered" evidence="2">
    <location>
        <begin position="1"/>
        <end position="42"/>
    </location>
</feature>
<reference evidence="3" key="1">
    <citation type="submission" date="2020-11" db="EMBL/GenBank/DDBJ databases">
        <authorList>
            <person name="Tran Van P."/>
        </authorList>
    </citation>
    <scope>NUCLEOTIDE SEQUENCE</scope>
</reference>
<gene>
    <name evidence="3" type="ORF">ONB1V03_LOCUS1711</name>
</gene>
<dbReference type="PIRSF" id="PIRSF015730">
    <property type="entry name" value="TFAR19"/>
    <property type="match status" value="1"/>
</dbReference>
<dbReference type="AlphaFoldDB" id="A0A7R9LDY1"/>
<proteinExistence type="inferred from homology"/>
<dbReference type="SUPFAM" id="SSF46950">
    <property type="entry name" value="Double-stranded DNA-binding domain"/>
    <property type="match status" value="1"/>
</dbReference>
<feature type="compositionally biased region" description="Polar residues" evidence="2">
    <location>
        <begin position="16"/>
        <end position="28"/>
    </location>
</feature>
<evidence type="ECO:0008006" key="5">
    <source>
        <dbReference type="Google" id="ProtNLM"/>
    </source>
</evidence>
<evidence type="ECO:0000313" key="4">
    <source>
        <dbReference type="Proteomes" id="UP000728032"/>
    </source>
</evidence>
<dbReference type="GO" id="GO:0003677">
    <property type="term" value="F:DNA binding"/>
    <property type="evidence" value="ECO:0007669"/>
    <property type="project" value="InterPro"/>
</dbReference>
<keyword evidence="4" id="KW-1185">Reference proteome</keyword>
<feature type="region of interest" description="Disordered" evidence="2">
    <location>
        <begin position="111"/>
        <end position="132"/>
    </location>
</feature>
<feature type="compositionally biased region" description="Basic and acidic residues" evidence="2">
    <location>
        <begin position="111"/>
        <end position="125"/>
    </location>
</feature>
<dbReference type="Pfam" id="PF01984">
    <property type="entry name" value="dsDNA_bind"/>
    <property type="match status" value="1"/>
</dbReference>
<feature type="compositionally biased region" description="Low complexity" evidence="2">
    <location>
        <begin position="29"/>
        <end position="38"/>
    </location>
</feature>
<name>A0A7R9LDY1_9ACAR</name>
<protein>
    <recommendedName>
        <fullName evidence="5">Programmed cell death protein 5</fullName>
    </recommendedName>
</protein>
<dbReference type="GO" id="GO:0005634">
    <property type="term" value="C:nucleus"/>
    <property type="evidence" value="ECO:0007669"/>
    <property type="project" value="TreeGrafter"/>
</dbReference>
<sequence length="132" mass="15111">MSDDQDLETIRAKRLQQLQQQHSNGPQDQSQSEAIAQKQAKEEEFRNNILSQVLDQSARARLSTLSVAKPEKAKMVENLLIQNTRMGLIRNKVLCEDDLIGLLEKVSEQTARKTTVKYDRRRTALDDSDDED</sequence>
<comment type="similarity">
    <text evidence="1">Belongs to the PDCD5 family.</text>
</comment>
<organism evidence="3">
    <name type="scientific">Oppiella nova</name>
    <dbReference type="NCBI Taxonomy" id="334625"/>
    <lineage>
        <taxon>Eukaryota</taxon>
        <taxon>Metazoa</taxon>
        <taxon>Ecdysozoa</taxon>
        <taxon>Arthropoda</taxon>
        <taxon>Chelicerata</taxon>
        <taxon>Arachnida</taxon>
        <taxon>Acari</taxon>
        <taxon>Acariformes</taxon>
        <taxon>Sarcoptiformes</taxon>
        <taxon>Oribatida</taxon>
        <taxon>Brachypylina</taxon>
        <taxon>Oppioidea</taxon>
        <taxon>Oppiidae</taxon>
        <taxon>Oppiella</taxon>
    </lineage>
</organism>
<dbReference type="PANTHER" id="PTHR10840:SF0">
    <property type="entry name" value="PROGRAMMED CELL DEATH PROTEIN 5"/>
    <property type="match status" value="1"/>
</dbReference>
<dbReference type="EMBL" id="OC915160">
    <property type="protein sequence ID" value="CAD7638986.1"/>
    <property type="molecule type" value="Genomic_DNA"/>
</dbReference>
<evidence type="ECO:0000256" key="1">
    <source>
        <dbReference type="ARBA" id="ARBA00010490"/>
    </source>
</evidence>